<organism evidence="2 3">
    <name type="scientific">Theobroma cacao</name>
    <name type="common">Cacao</name>
    <name type="synonym">Cocoa</name>
    <dbReference type="NCBI Taxonomy" id="3641"/>
    <lineage>
        <taxon>Eukaryota</taxon>
        <taxon>Viridiplantae</taxon>
        <taxon>Streptophyta</taxon>
        <taxon>Embryophyta</taxon>
        <taxon>Tracheophyta</taxon>
        <taxon>Spermatophyta</taxon>
        <taxon>Magnoliopsida</taxon>
        <taxon>eudicotyledons</taxon>
        <taxon>Gunneridae</taxon>
        <taxon>Pentapetalae</taxon>
        <taxon>rosids</taxon>
        <taxon>malvids</taxon>
        <taxon>Malvales</taxon>
        <taxon>Malvaceae</taxon>
        <taxon>Byttnerioideae</taxon>
        <taxon>Theobroma</taxon>
    </lineage>
</organism>
<reference evidence="2 3" key="1">
    <citation type="journal article" date="2013" name="Genome Biol.">
        <title>The genome sequence of the most widely cultivated cacao type and its use to identify candidate genes regulating pod color.</title>
        <authorList>
            <person name="Motamayor J.C."/>
            <person name="Mockaitis K."/>
            <person name="Schmutz J."/>
            <person name="Haiminen N."/>
            <person name="Iii D.L."/>
            <person name="Cornejo O."/>
            <person name="Findley S.D."/>
            <person name="Zheng P."/>
            <person name="Utro F."/>
            <person name="Royaert S."/>
            <person name="Saski C."/>
            <person name="Jenkins J."/>
            <person name="Podicheti R."/>
            <person name="Zhao M."/>
            <person name="Scheffler B.E."/>
            <person name="Stack J.C."/>
            <person name="Feltus F.A."/>
            <person name="Mustiga G.M."/>
            <person name="Amores F."/>
            <person name="Phillips W."/>
            <person name="Marelli J.P."/>
            <person name="May G.D."/>
            <person name="Shapiro H."/>
            <person name="Ma J."/>
            <person name="Bustamante C.D."/>
            <person name="Schnell R.J."/>
            <person name="Main D."/>
            <person name="Gilbert D."/>
            <person name="Parida L."/>
            <person name="Kuhn D.N."/>
        </authorList>
    </citation>
    <scope>NUCLEOTIDE SEQUENCE [LARGE SCALE GENOMIC DNA]</scope>
    <source>
        <strain evidence="3">cv. Matina 1-6</strain>
    </source>
</reference>
<dbReference type="AlphaFoldDB" id="A0A061EFE7"/>
<dbReference type="HOGENOM" id="CLU_2419657_0_0_1"/>
<sequence>PLDKSFNQLGGHPSNISPYKDGGCFSNKKQKDGAPHPPTMITRDKYMVTTILNTPTPITHEIVFIELHTSCLQETLRWYGVQDCQPWEPLYF</sequence>
<name>A0A061EFE7_THECC</name>
<evidence type="ECO:0000313" key="3">
    <source>
        <dbReference type="Proteomes" id="UP000026915"/>
    </source>
</evidence>
<dbReference type="InParanoid" id="A0A061EFE7"/>
<evidence type="ECO:0000313" key="2">
    <source>
        <dbReference type="EMBL" id="EOY01014.1"/>
    </source>
</evidence>
<evidence type="ECO:0000256" key="1">
    <source>
        <dbReference type="SAM" id="MobiDB-lite"/>
    </source>
</evidence>
<dbReference type="Gramene" id="EOY01014">
    <property type="protein sequence ID" value="EOY01014"/>
    <property type="gene ID" value="TCM_010931"/>
</dbReference>
<feature type="non-terminal residue" evidence="2">
    <location>
        <position position="1"/>
    </location>
</feature>
<feature type="region of interest" description="Disordered" evidence="1">
    <location>
        <begin position="1"/>
        <end position="40"/>
    </location>
</feature>
<protein>
    <submittedName>
        <fullName evidence="2">Uncharacterized protein</fullName>
    </submittedName>
</protein>
<gene>
    <name evidence="2" type="ORF">TCM_010931</name>
</gene>
<proteinExistence type="predicted"/>
<accession>A0A061EFE7</accession>
<dbReference type="EMBL" id="CM001880">
    <property type="protein sequence ID" value="EOY01014.1"/>
    <property type="molecule type" value="Genomic_DNA"/>
</dbReference>
<keyword evidence="3" id="KW-1185">Reference proteome</keyword>
<dbReference type="Proteomes" id="UP000026915">
    <property type="component" value="Chromosome 2"/>
</dbReference>